<keyword evidence="2" id="KW-1185">Reference proteome</keyword>
<dbReference type="Gene3D" id="1.10.390.10">
    <property type="entry name" value="Neutral Protease Domain 2"/>
    <property type="match status" value="1"/>
</dbReference>
<sequence>MEIKRHFFFILLLLCSVQLHSQHLVRMFAEVDTEKQVLAVKQEITFNNQTNDTLHSVILNDWNNAYSAKDTPLAKRFSDEFVRAFHLASDNDRGNTTIHSVSDQYSLSIPWQRPEGHPDLVELRLNSPILPGRQFKITINYHVKIPADRFTRYGYNDKTKSFILKDWFLTPARFENNQFAQYSNENLDDIANATSDYYINLTVPKNYYLTTDLNEHDKYDKKGLWVYELEGNNRLGFTIALDQFDRFEDFKTENATVVCNFWDGRVTEVQKNTIINQIALFTQDKLGSYPFEKIMVTQTDYDRNPMYGINQLPAFISPYPDSFIFEIKFLKTYLNNYLKNTLKLDPRKDNWIYDAIQIELMIKYIEQYHPDRKMMGKLSNWGILKGHKIFKMDFNDQYSYVYLLTARKNLDQPIGDPKNTFIKFNEQISGKYRAGLSMYYLDDYLGENIVPATLTDFYKVNLSSRVTNRNDFKNILNSKTTKNTDWFFDTVVDTRDIIDFKFKNVVEEKDSLKITIKNRKNTEVPVSLYGLKKGKVVFKQWLEGIKTDTTLTVARQDADRLALNFNNEIPEFNRRNNWKRLDKFFPNNKPLKFTFFQDIEDPNYNQIFYVPSFVFNIYDGFSPGLRFHNKSLLDKPFIFDIEPTYSIKTNELIGSFSLLFNQYIRKGQLYSIRYAVGSSRYHYAPDARYLKFNPSVLFRLREDDYRENKKQSILVRQVLVNREKSAYIATDEQNENYSVFNLRYSRYESEIIRHYNFFTDLQLSGSFGKVSGEIQYRRLFNDNRRINLRLYAGAFIYRSTDSEFFSFGLDRPTDYMFDYSLYGRSETTGLFSQQYVIAEGGFKSKLDNRYANQWMTTANASFNIWNWIEVYGDAGFIKSHYTDAEFVYDSGVRLNILPDYFELYFPIYSSNGFEPGLGNYDQKIRFVVTISPSTLVGLFTRKWL</sequence>
<name>A0ABW5NVE0_9FLAO</name>
<dbReference type="RefSeq" id="WP_379821580.1">
    <property type="nucleotide sequence ID" value="NZ_JBHUMD010000026.1"/>
</dbReference>
<reference evidence="2" key="1">
    <citation type="journal article" date="2019" name="Int. J. Syst. Evol. Microbiol.">
        <title>The Global Catalogue of Microorganisms (GCM) 10K type strain sequencing project: providing services to taxonomists for standard genome sequencing and annotation.</title>
        <authorList>
            <consortium name="The Broad Institute Genomics Platform"/>
            <consortium name="The Broad Institute Genome Sequencing Center for Infectious Disease"/>
            <person name="Wu L."/>
            <person name="Ma J."/>
        </authorList>
    </citation>
    <scope>NUCLEOTIDE SEQUENCE [LARGE SCALE GENOMIC DNA]</scope>
    <source>
        <strain evidence="2">KCTC 42107</strain>
    </source>
</reference>
<evidence type="ECO:0000313" key="1">
    <source>
        <dbReference type="EMBL" id="MFD2603024.1"/>
    </source>
</evidence>
<dbReference type="EMBL" id="JBHUMD010000026">
    <property type="protein sequence ID" value="MFD2603024.1"/>
    <property type="molecule type" value="Genomic_DNA"/>
</dbReference>
<comment type="caution">
    <text evidence="1">The sequence shown here is derived from an EMBL/GenBank/DDBJ whole genome shotgun (WGS) entry which is preliminary data.</text>
</comment>
<proteinExistence type="predicted"/>
<dbReference type="Proteomes" id="UP001597480">
    <property type="component" value="Unassembled WGS sequence"/>
</dbReference>
<gene>
    <name evidence="1" type="ORF">ACFSR3_13235</name>
</gene>
<keyword evidence="1" id="KW-0031">Aminopeptidase</keyword>
<dbReference type="GO" id="GO:0004177">
    <property type="term" value="F:aminopeptidase activity"/>
    <property type="evidence" value="ECO:0007669"/>
    <property type="project" value="UniProtKB-KW"/>
</dbReference>
<accession>A0ABW5NVE0</accession>
<dbReference type="InterPro" id="IPR027268">
    <property type="entry name" value="Peptidase_M4/M1_CTD_sf"/>
</dbReference>
<protein>
    <submittedName>
        <fullName evidence="1">Aminopeptidase</fullName>
    </submittedName>
</protein>
<evidence type="ECO:0000313" key="2">
    <source>
        <dbReference type="Proteomes" id="UP001597480"/>
    </source>
</evidence>
<keyword evidence="1" id="KW-0378">Hydrolase</keyword>
<keyword evidence="1" id="KW-0645">Protease</keyword>
<organism evidence="1 2">
    <name type="scientific">Flavobacterium suzhouense</name>
    <dbReference type="NCBI Taxonomy" id="1529638"/>
    <lineage>
        <taxon>Bacteria</taxon>
        <taxon>Pseudomonadati</taxon>
        <taxon>Bacteroidota</taxon>
        <taxon>Flavobacteriia</taxon>
        <taxon>Flavobacteriales</taxon>
        <taxon>Flavobacteriaceae</taxon>
        <taxon>Flavobacterium</taxon>
    </lineage>
</organism>